<sequence length="254" mass="28110">MLKVLATMPLNFGLPRSKAVVINCSPMRSRTPRPRPGHLAPTDPIVFESGGVLYLTTPLHRGEGEKRRGCDGRERAMGAKEVYWLVEGRELRVAKRTVEGWDRDVREAGQGEGARKGGLGAGPGRAGSDHPLHRDTTNRVISLLGLLLITSHPSAFQINPQSHPHLFNSFKHQVQDCCIAMYPPLLMDRVEGAQGPGQSGSSHRRPPRPGSDQARYMRLRRSRKQPTSLLQNTSRSRCLVGQRATRRRISPGGR</sequence>
<feature type="compositionally biased region" description="Basic and acidic residues" evidence="1">
    <location>
        <begin position="104"/>
        <end position="115"/>
    </location>
</feature>
<dbReference type="AlphaFoldDB" id="A0A4P9VUZ5"/>
<feature type="region of interest" description="Disordered" evidence="1">
    <location>
        <begin position="189"/>
        <end position="215"/>
    </location>
</feature>
<evidence type="ECO:0000313" key="2">
    <source>
        <dbReference type="EMBL" id="RKO83439.1"/>
    </source>
</evidence>
<organism evidence="2 3">
    <name type="scientific">Blyttiomyces helicus</name>
    <dbReference type="NCBI Taxonomy" id="388810"/>
    <lineage>
        <taxon>Eukaryota</taxon>
        <taxon>Fungi</taxon>
        <taxon>Fungi incertae sedis</taxon>
        <taxon>Chytridiomycota</taxon>
        <taxon>Chytridiomycota incertae sedis</taxon>
        <taxon>Chytridiomycetes</taxon>
        <taxon>Chytridiomycetes incertae sedis</taxon>
        <taxon>Blyttiomyces</taxon>
    </lineage>
</organism>
<evidence type="ECO:0000313" key="3">
    <source>
        <dbReference type="Proteomes" id="UP000269721"/>
    </source>
</evidence>
<feature type="region of interest" description="Disordered" evidence="1">
    <location>
        <begin position="104"/>
        <end position="133"/>
    </location>
</feature>
<gene>
    <name evidence="2" type="ORF">BDK51DRAFT_37115</name>
</gene>
<accession>A0A4P9VUZ5</accession>
<feature type="compositionally biased region" description="Gly residues" evidence="1">
    <location>
        <begin position="116"/>
        <end position="125"/>
    </location>
</feature>
<reference evidence="3" key="1">
    <citation type="journal article" date="2018" name="Nat. Microbiol.">
        <title>Leveraging single-cell genomics to expand the fungal tree of life.</title>
        <authorList>
            <person name="Ahrendt S.R."/>
            <person name="Quandt C.A."/>
            <person name="Ciobanu D."/>
            <person name="Clum A."/>
            <person name="Salamov A."/>
            <person name="Andreopoulos B."/>
            <person name="Cheng J.F."/>
            <person name="Woyke T."/>
            <person name="Pelin A."/>
            <person name="Henrissat B."/>
            <person name="Reynolds N.K."/>
            <person name="Benny G.L."/>
            <person name="Smith M.E."/>
            <person name="James T.Y."/>
            <person name="Grigoriev I.V."/>
        </authorList>
    </citation>
    <scope>NUCLEOTIDE SEQUENCE [LARGE SCALE GENOMIC DNA]</scope>
</reference>
<dbReference type="Proteomes" id="UP000269721">
    <property type="component" value="Unassembled WGS sequence"/>
</dbReference>
<dbReference type="EMBL" id="ML001241">
    <property type="protein sequence ID" value="RKO83439.1"/>
    <property type="molecule type" value="Genomic_DNA"/>
</dbReference>
<keyword evidence="3" id="KW-1185">Reference proteome</keyword>
<name>A0A4P9VUZ5_9FUNG</name>
<proteinExistence type="predicted"/>
<evidence type="ECO:0000256" key="1">
    <source>
        <dbReference type="SAM" id="MobiDB-lite"/>
    </source>
</evidence>
<protein>
    <submittedName>
        <fullName evidence="2">Uncharacterized protein</fullName>
    </submittedName>
</protein>